<evidence type="ECO:0000313" key="8">
    <source>
        <dbReference type="Proteomes" id="UP000308230"/>
    </source>
</evidence>
<evidence type="ECO:0000256" key="1">
    <source>
        <dbReference type="ARBA" id="ARBA00010541"/>
    </source>
</evidence>
<comment type="caution">
    <text evidence="7">The sequence shown here is derived from an EMBL/GenBank/DDBJ whole genome shotgun (WGS) entry which is preliminary data.</text>
</comment>
<dbReference type="Gene3D" id="2.30.42.10">
    <property type="match status" value="1"/>
</dbReference>
<feature type="region of interest" description="Disordered" evidence="5">
    <location>
        <begin position="35"/>
        <end position="93"/>
    </location>
</feature>
<protein>
    <submittedName>
        <fullName evidence="7">PDZ domain-containing protein</fullName>
    </submittedName>
</protein>
<dbReference type="PANTHER" id="PTHR43343:SF3">
    <property type="entry name" value="PROTEASE DO-LIKE 8, CHLOROPLASTIC"/>
    <property type="match status" value="1"/>
</dbReference>
<feature type="compositionally biased region" description="Low complexity" evidence="5">
    <location>
        <begin position="46"/>
        <end position="73"/>
    </location>
</feature>
<dbReference type="OrthoDB" id="9758917at2"/>
<dbReference type="Pfam" id="PF13365">
    <property type="entry name" value="Trypsin_2"/>
    <property type="match status" value="1"/>
</dbReference>
<dbReference type="RefSeq" id="WP_138127134.1">
    <property type="nucleotide sequence ID" value="NZ_SWLG01000008.1"/>
</dbReference>
<dbReference type="Gene3D" id="2.40.10.10">
    <property type="entry name" value="Trypsin-like serine proteases"/>
    <property type="match status" value="2"/>
</dbReference>
<dbReference type="InterPro" id="IPR036034">
    <property type="entry name" value="PDZ_sf"/>
</dbReference>
<dbReference type="InterPro" id="IPR001940">
    <property type="entry name" value="Peptidase_S1C"/>
</dbReference>
<organism evidence="7 8">
    <name type="scientific">Exobacillus caeni</name>
    <dbReference type="NCBI Taxonomy" id="2574798"/>
    <lineage>
        <taxon>Bacteria</taxon>
        <taxon>Bacillati</taxon>
        <taxon>Bacillota</taxon>
        <taxon>Bacilli</taxon>
        <taxon>Bacillales</taxon>
        <taxon>Guptibacillaceae</taxon>
        <taxon>Exobacillus</taxon>
    </lineage>
</organism>
<sequence length="425" mass="45303">MGEDNSRIEATKQWSRKGITGILMSAMLIMPLTGCVSDDQTSSEGDSSNNSTAESSNDNSSEDSSNKNSSAEANNKEETSETENTGVTTDVTEAVKEVRDAVVSVINKRTPQQGSIFGGDSSESDGQQQAVGAGSGFIYKKENGKAYVATNNHVVEKADSLVVKLAENTTVSAKLLGTDPLMDIAVLEIDAKNVKTVADFGDSSKLNVGEPAIAVGNPLGFLEGTVTTGVISNVNESIPVDINGDKTPDWEAQVLQTDASINPGNSGGPLININGEVVGINSSKIARTTVEGIGFSIPADVAQPIIEQLESEGEVKRPYLGVSILNLSDIPREMLEKEINLPEDVKQGIVIRSVEPDSPAENAGLQAKDIIVSIEETEIKNSLDLREYLYNKTEAGEEVKVTYYRDGEKQNTNLTLDQKALFSNQ</sequence>
<gene>
    <name evidence="7" type="ORF">FCL54_13355</name>
</gene>
<keyword evidence="2" id="KW-0645">Protease</keyword>
<dbReference type="Proteomes" id="UP000308230">
    <property type="component" value="Unassembled WGS sequence"/>
</dbReference>
<feature type="domain" description="PDZ" evidence="6">
    <location>
        <begin position="304"/>
        <end position="407"/>
    </location>
</feature>
<evidence type="ECO:0000256" key="3">
    <source>
        <dbReference type="ARBA" id="ARBA00022801"/>
    </source>
</evidence>
<keyword evidence="8" id="KW-1185">Reference proteome</keyword>
<dbReference type="AlphaFoldDB" id="A0A5R9F094"/>
<dbReference type="SMART" id="SM00228">
    <property type="entry name" value="PDZ"/>
    <property type="match status" value="1"/>
</dbReference>
<dbReference type="Pfam" id="PF13180">
    <property type="entry name" value="PDZ_2"/>
    <property type="match status" value="1"/>
</dbReference>
<reference evidence="7 8" key="1">
    <citation type="submission" date="2019-04" db="EMBL/GenBank/DDBJ databases">
        <title>Bacillus caeni sp. nov., a bacterium isolated from mangrove sediment.</title>
        <authorList>
            <person name="Huang H."/>
            <person name="Mo K."/>
            <person name="Hu Y."/>
        </authorList>
    </citation>
    <scope>NUCLEOTIDE SEQUENCE [LARGE SCALE GENOMIC DNA]</scope>
    <source>
        <strain evidence="7 8">HB172195</strain>
    </source>
</reference>
<evidence type="ECO:0000256" key="5">
    <source>
        <dbReference type="SAM" id="MobiDB-lite"/>
    </source>
</evidence>
<evidence type="ECO:0000259" key="6">
    <source>
        <dbReference type="PROSITE" id="PS50106"/>
    </source>
</evidence>
<dbReference type="InterPro" id="IPR051201">
    <property type="entry name" value="Chloro_Bact_Ser_Proteases"/>
</dbReference>
<keyword evidence="4" id="KW-0720">Serine protease</keyword>
<accession>A0A5R9F094</accession>
<dbReference type="GO" id="GO:0004252">
    <property type="term" value="F:serine-type endopeptidase activity"/>
    <property type="evidence" value="ECO:0007669"/>
    <property type="project" value="InterPro"/>
</dbReference>
<dbReference type="SUPFAM" id="SSF50156">
    <property type="entry name" value="PDZ domain-like"/>
    <property type="match status" value="1"/>
</dbReference>
<dbReference type="PRINTS" id="PR00834">
    <property type="entry name" value="PROTEASES2C"/>
</dbReference>
<dbReference type="SUPFAM" id="SSF50494">
    <property type="entry name" value="Trypsin-like serine proteases"/>
    <property type="match status" value="1"/>
</dbReference>
<dbReference type="EMBL" id="SWLG01000008">
    <property type="protein sequence ID" value="TLS36937.1"/>
    <property type="molecule type" value="Genomic_DNA"/>
</dbReference>
<evidence type="ECO:0000313" key="7">
    <source>
        <dbReference type="EMBL" id="TLS36937.1"/>
    </source>
</evidence>
<dbReference type="PANTHER" id="PTHR43343">
    <property type="entry name" value="PEPTIDASE S12"/>
    <property type="match status" value="1"/>
</dbReference>
<dbReference type="GO" id="GO:0006508">
    <property type="term" value="P:proteolysis"/>
    <property type="evidence" value="ECO:0007669"/>
    <property type="project" value="UniProtKB-KW"/>
</dbReference>
<evidence type="ECO:0000256" key="2">
    <source>
        <dbReference type="ARBA" id="ARBA00022670"/>
    </source>
</evidence>
<name>A0A5R9F094_9BACL</name>
<proteinExistence type="inferred from homology"/>
<dbReference type="InterPro" id="IPR009003">
    <property type="entry name" value="Peptidase_S1_PA"/>
</dbReference>
<dbReference type="InterPro" id="IPR001478">
    <property type="entry name" value="PDZ"/>
</dbReference>
<comment type="similarity">
    <text evidence="1">Belongs to the peptidase S1C family.</text>
</comment>
<keyword evidence="3" id="KW-0378">Hydrolase</keyword>
<evidence type="ECO:0000256" key="4">
    <source>
        <dbReference type="ARBA" id="ARBA00022825"/>
    </source>
</evidence>
<dbReference type="InterPro" id="IPR043504">
    <property type="entry name" value="Peptidase_S1_PA_chymotrypsin"/>
</dbReference>
<dbReference type="PROSITE" id="PS50106">
    <property type="entry name" value="PDZ"/>
    <property type="match status" value="1"/>
</dbReference>